<evidence type="ECO:0000313" key="1">
    <source>
        <dbReference type="EMBL" id="CCA26133.1"/>
    </source>
</evidence>
<reference evidence="1" key="2">
    <citation type="submission" date="2011-02" db="EMBL/GenBank/DDBJ databases">
        <authorList>
            <person name="MacLean D."/>
        </authorList>
    </citation>
    <scope>NUCLEOTIDE SEQUENCE</scope>
</reference>
<dbReference type="AlphaFoldDB" id="F0WXE1"/>
<protein>
    <submittedName>
        <fullName evidence="1">AlNc14C349G10893 protein</fullName>
    </submittedName>
</protein>
<organism evidence="1">
    <name type="scientific">Albugo laibachii Nc14</name>
    <dbReference type="NCBI Taxonomy" id="890382"/>
    <lineage>
        <taxon>Eukaryota</taxon>
        <taxon>Sar</taxon>
        <taxon>Stramenopiles</taxon>
        <taxon>Oomycota</taxon>
        <taxon>Peronosporomycetes</taxon>
        <taxon>Albuginales</taxon>
        <taxon>Albuginaceae</taxon>
        <taxon>Albugo</taxon>
    </lineage>
</organism>
<reference evidence="1" key="1">
    <citation type="journal article" date="2011" name="PLoS Biol.">
        <title>Gene gain and loss during evolution of obligate parasitism in the white rust pathogen of Arabidopsis thaliana.</title>
        <authorList>
            <person name="Kemen E."/>
            <person name="Gardiner A."/>
            <person name="Schultz-Larsen T."/>
            <person name="Kemen A.C."/>
            <person name="Balmuth A.L."/>
            <person name="Robert-Seilaniantz A."/>
            <person name="Bailey K."/>
            <person name="Holub E."/>
            <person name="Studholme D.J."/>
            <person name="Maclean D."/>
            <person name="Jones J.D."/>
        </authorList>
    </citation>
    <scope>NUCLEOTIDE SEQUENCE</scope>
</reference>
<dbReference type="HOGENOM" id="CLU_2578845_0_0_1"/>
<sequence length="81" mass="9793">MVNVLLMRVSHKFILICQDLLRDKMKWLWSRRMQYESVTEEDDIHDFLAYHGRLLSLSSVCQQILLALCGYQCGFDHRRRY</sequence>
<accession>F0WXE1</accession>
<gene>
    <name evidence="1" type="primary">AlNc14C349G10893</name>
    <name evidence="1" type="ORF">ALNC14_122770</name>
</gene>
<proteinExistence type="predicted"/>
<name>F0WXE1_9STRA</name>
<dbReference type="EMBL" id="FR824394">
    <property type="protein sequence ID" value="CCA26133.1"/>
    <property type="molecule type" value="Genomic_DNA"/>
</dbReference>